<proteinExistence type="predicted"/>
<evidence type="ECO:0000313" key="1">
    <source>
        <dbReference type="EMBL" id="QSZ31402.1"/>
    </source>
</evidence>
<organism evidence="1 2">
    <name type="scientific">Monilinia vaccinii-corymbosi</name>
    <dbReference type="NCBI Taxonomy" id="61207"/>
    <lineage>
        <taxon>Eukaryota</taxon>
        <taxon>Fungi</taxon>
        <taxon>Dikarya</taxon>
        <taxon>Ascomycota</taxon>
        <taxon>Pezizomycotina</taxon>
        <taxon>Leotiomycetes</taxon>
        <taxon>Helotiales</taxon>
        <taxon>Sclerotiniaceae</taxon>
        <taxon>Monilinia</taxon>
    </lineage>
</organism>
<protein>
    <submittedName>
        <fullName evidence="1">Uncharacterized protein</fullName>
    </submittedName>
</protein>
<keyword evidence="2" id="KW-1185">Reference proteome</keyword>
<name>A0A8A3P2X3_9HELO</name>
<gene>
    <name evidence="1" type="ORF">DSL72_000967</name>
</gene>
<accession>A0A8A3P2X3</accession>
<reference evidence="1" key="1">
    <citation type="submission" date="2020-10" db="EMBL/GenBank/DDBJ databases">
        <title>Genome Sequence of Monilinia vaccinii-corymbosi Sheds Light on Mummy Berry Disease Infection of Blueberry and Mating Type.</title>
        <authorList>
            <person name="Yow A.G."/>
            <person name="Zhang Y."/>
            <person name="Bansal K."/>
            <person name="Eacker S.M."/>
            <person name="Sullivan S."/>
            <person name="Liachko I."/>
            <person name="Cubeta M.A."/>
            <person name="Rollins J.A."/>
            <person name="Ashrafi H."/>
        </authorList>
    </citation>
    <scope>NUCLEOTIDE SEQUENCE</scope>
    <source>
        <strain evidence="1">RL-1</strain>
    </source>
</reference>
<evidence type="ECO:0000313" key="2">
    <source>
        <dbReference type="Proteomes" id="UP000672032"/>
    </source>
</evidence>
<dbReference type="EMBL" id="CP063406">
    <property type="protein sequence ID" value="QSZ31402.1"/>
    <property type="molecule type" value="Genomic_DNA"/>
</dbReference>
<sequence>MQEKRPEVYGVECKRRSKSSKRQFFFRSLTTDGLLLPWNHNIEDLIICDDPEAGSVDSRGEILAFDAEPMTKTEGALPPGETKFKIRSMDMFGGDAFLQEVASEMMALLYAREGVWLADYSPLVRDVRTTSNWECLENAKNATNEGGEMMDAWMLLGFGEVEVFDEDIFIAGYDFLLYEGVLDF</sequence>
<dbReference type="AlphaFoldDB" id="A0A8A3P2X3"/>
<dbReference type="Proteomes" id="UP000672032">
    <property type="component" value="Chromosome 2"/>
</dbReference>